<dbReference type="Gene3D" id="3.30.730.10">
    <property type="entry name" value="AP2/ERF domain"/>
    <property type="match status" value="1"/>
</dbReference>
<dbReference type="SMART" id="SM00380">
    <property type="entry name" value="AP2"/>
    <property type="match status" value="1"/>
</dbReference>
<dbReference type="GO" id="GO:0003677">
    <property type="term" value="F:DNA binding"/>
    <property type="evidence" value="ECO:0007669"/>
    <property type="project" value="UniProtKB-KW"/>
</dbReference>
<sequence length="194" mass="22411">MKIIYTRKGEEILVDDEDYERLNRHIWRIDERGYVVRSLPRVRNQPRIMVPMHRDVMGLGYGDPRHVDHRFGVKADNRKSELRICDNAQNHWNVGVRPDNTSGFKGVHWVKAKRKWQARICAYQKRISLGYFESAEEAHKAYCAAALRIHGEFAHTGSRADDATCILPDEALQAFKAQQELTVIGPIIKAQFGE</sequence>
<comment type="caution">
    <text evidence="5">The sequence shown here is derived from an EMBL/GenBank/DDBJ whole genome shotgun (WGS) entry which is preliminary data.</text>
</comment>
<evidence type="ECO:0000313" key="6">
    <source>
        <dbReference type="Proteomes" id="UP001229486"/>
    </source>
</evidence>
<dbReference type="InterPro" id="IPR016177">
    <property type="entry name" value="DNA-bd_dom_sf"/>
</dbReference>
<dbReference type="EMBL" id="JAURTK010000028">
    <property type="protein sequence ID" value="MDP9651719.1"/>
    <property type="molecule type" value="Genomic_DNA"/>
</dbReference>
<keyword evidence="3" id="KW-0804">Transcription</keyword>
<keyword evidence="2" id="KW-0238">DNA-binding</keyword>
<protein>
    <recommendedName>
        <fullName evidence="4">AP2/ERF domain-containing protein</fullName>
    </recommendedName>
</protein>
<dbReference type="SUPFAM" id="SSF54060">
    <property type="entry name" value="His-Me finger endonucleases"/>
    <property type="match status" value="1"/>
</dbReference>
<evidence type="ECO:0000256" key="2">
    <source>
        <dbReference type="ARBA" id="ARBA00023125"/>
    </source>
</evidence>
<dbReference type="GO" id="GO:0003700">
    <property type="term" value="F:DNA-binding transcription factor activity"/>
    <property type="evidence" value="ECO:0007669"/>
    <property type="project" value="InterPro"/>
</dbReference>
<dbReference type="SUPFAM" id="SSF54171">
    <property type="entry name" value="DNA-binding domain"/>
    <property type="match status" value="1"/>
</dbReference>
<proteinExistence type="predicted"/>
<dbReference type="InterPro" id="IPR036955">
    <property type="entry name" value="AP2/ERF_dom_sf"/>
</dbReference>
<name>A0AB73IRG6_9BURK</name>
<evidence type="ECO:0000313" key="5">
    <source>
        <dbReference type="EMBL" id="MDP9651719.1"/>
    </source>
</evidence>
<gene>
    <name evidence="5" type="ORF">J2793_007194</name>
</gene>
<evidence type="ECO:0000256" key="1">
    <source>
        <dbReference type="ARBA" id="ARBA00023015"/>
    </source>
</evidence>
<reference evidence="5" key="1">
    <citation type="submission" date="2023-07" db="EMBL/GenBank/DDBJ databases">
        <title>Sorghum-associated microbial communities from plants grown in Nebraska, USA.</title>
        <authorList>
            <person name="Schachtman D."/>
        </authorList>
    </citation>
    <scope>NUCLEOTIDE SEQUENCE</scope>
    <source>
        <strain evidence="5">DS1061</strain>
    </source>
</reference>
<dbReference type="AlphaFoldDB" id="A0AB73IRG6"/>
<dbReference type="PROSITE" id="PS51032">
    <property type="entry name" value="AP2_ERF"/>
    <property type="match status" value="1"/>
</dbReference>
<organism evidence="5 6">
    <name type="scientific">Paraburkholderia caledonica</name>
    <dbReference type="NCBI Taxonomy" id="134536"/>
    <lineage>
        <taxon>Bacteria</taxon>
        <taxon>Pseudomonadati</taxon>
        <taxon>Pseudomonadota</taxon>
        <taxon>Betaproteobacteria</taxon>
        <taxon>Burkholderiales</taxon>
        <taxon>Burkholderiaceae</taxon>
        <taxon>Paraburkholderia</taxon>
    </lineage>
</organism>
<dbReference type="Proteomes" id="UP001229486">
    <property type="component" value="Unassembled WGS sequence"/>
</dbReference>
<evidence type="ECO:0000256" key="3">
    <source>
        <dbReference type="ARBA" id="ARBA00023163"/>
    </source>
</evidence>
<dbReference type="InterPro" id="IPR001471">
    <property type="entry name" value="AP2/ERF_dom"/>
</dbReference>
<accession>A0AB73IRG6</accession>
<dbReference type="RefSeq" id="WP_392396268.1">
    <property type="nucleotide sequence ID" value="NZ_JAURTK010000028.1"/>
</dbReference>
<feature type="domain" description="AP2/ERF" evidence="4">
    <location>
        <begin position="103"/>
        <end position="159"/>
    </location>
</feature>
<dbReference type="InterPro" id="IPR044925">
    <property type="entry name" value="His-Me_finger_sf"/>
</dbReference>
<keyword evidence="1" id="KW-0805">Transcription regulation</keyword>
<evidence type="ECO:0000259" key="4">
    <source>
        <dbReference type="PROSITE" id="PS51032"/>
    </source>
</evidence>